<sequence length="290" mass="32138">MEGFLRKGSGHRDRSPTGQHRCCSIGDGLVGYALSISPPPSPMSVVFTRTASRLVITIAWCANLVWDWELVWHLVRMLGRGEGVQTVLVSIQKIFGCLFLPRLLPSTLALPSFPKGLWPWLDSLLLVWEKPSFLPHLDPWHFVVPPSLSLHEILHIHLPHLVGGGGAIDLGGGRDGKQTPRRVFWERKRVHESLSRREEGDIKSARIEGSDGLGGVSPLSRVSIGSRRGSWSSSLFRAHPLTVHGWSRVCLSACVCDLRLLCDSKPCQGESFPTLRSSSVLRTRSVKKLE</sequence>
<name>A0ACD0NZE7_9BASI</name>
<dbReference type="EMBL" id="KZ819870">
    <property type="protein sequence ID" value="PWN51105.1"/>
    <property type="molecule type" value="Genomic_DNA"/>
</dbReference>
<accession>A0ACD0NZE7</accession>
<proteinExistence type="predicted"/>
<gene>
    <name evidence="1" type="ORF">IE53DRAFT_63911</name>
</gene>
<protein>
    <submittedName>
        <fullName evidence="1">Uncharacterized protein</fullName>
    </submittedName>
</protein>
<dbReference type="Proteomes" id="UP000245626">
    <property type="component" value="Unassembled WGS sequence"/>
</dbReference>
<reference evidence="1 2" key="1">
    <citation type="journal article" date="2018" name="Mol. Biol. Evol.">
        <title>Broad Genomic Sampling Reveals a Smut Pathogenic Ancestry of the Fungal Clade Ustilaginomycotina.</title>
        <authorList>
            <person name="Kijpornyongpan T."/>
            <person name="Mondo S.J."/>
            <person name="Barry K."/>
            <person name="Sandor L."/>
            <person name="Lee J."/>
            <person name="Lipzen A."/>
            <person name="Pangilinan J."/>
            <person name="LaButti K."/>
            <person name="Hainaut M."/>
            <person name="Henrissat B."/>
            <person name="Grigoriev I.V."/>
            <person name="Spatafora J.W."/>
            <person name="Aime M.C."/>
        </authorList>
    </citation>
    <scope>NUCLEOTIDE SEQUENCE [LARGE SCALE GENOMIC DNA]</scope>
    <source>
        <strain evidence="1 2">SA 807</strain>
    </source>
</reference>
<evidence type="ECO:0000313" key="2">
    <source>
        <dbReference type="Proteomes" id="UP000245626"/>
    </source>
</evidence>
<evidence type="ECO:0000313" key="1">
    <source>
        <dbReference type="EMBL" id="PWN51105.1"/>
    </source>
</evidence>
<organism evidence="1 2">
    <name type="scientific">Violaceomyces palustris</name>
    <dbReference type="NCBI Taxonomy" id="1673888"/>
    <lineage>
        <taxon>Eukaryota</taxon>
        <taxon>Fungi</taxon>
        <taxon>Dikarya</taxon>
        <taxon>Basidiomycota</taxon>
        <taxon>Ustilaginomycotina</taxon>
        <taxon>Ustilaginomycetes</taxon>
        <taxon>Violaceomycetales</taxon>
        <taxon>Violaceomycetaceae</taxon>
        <taxon>Violaceomyces</taxon>
    </lineage>
</organism>
<keyword evidence="2" id="KW-1185">Reference proteome</keyword>